<dbReference type="RefSeq" id="WP_377494506.1">
    <property type="nucleotide sequence ID" value="NZ_JBHMDO010000022.1"/>
</dbReference>
<keyword evidence="1 2" id="KW-0807">Transducer</keyword>
<accession>A0ABV5KNR4</accession>
<dbReference type="PROSITE" id="PS50111">
    <property type="entry name" value="CHEMOTAXIS_TRANSDUC_2"/>
    <property type="match status" value="1"/>
</dbReference>
<protein>
    <submittedName>
        <fullName evidence="5">Methyl-accepting chemotaxis protein</fullName>
    </submittedName>
</protein>
<keyword evidence="6" id="KW-1185">Reference proteome</keyword>
<feature type="transmembrane region" description="Helical" evidence="3">
    <location>
        <begin position="133"/>
        <end position="152"/>
    </location>
</feature>
<feature type="transmembrane region" description="Helical" evidence="3">
    <location>
        <begin position="82"/>
        <end position="102"/>
    </location>
</feature>
<dbReference type="SMART" id="SM00283">
    <property type="entry name" value="MA"/>
    <property type="match status" value="1"/>
</dbReference>
<dbReference type="PANTHER" id="PTHR32089">
    <property type="entry name" value="METHYL-ACCEPTING CHEMOTAXIS PROTEIN MCPB"/>
    <property type="match status" value="1"/>
</dbReference>
<dbReference type="Pfam" id="PF00015">
    <property type="entry name" value="MCPsignal"/>
    <property type="match status" value="1"/>
</dbReference>
<sequence>MAASIRQLYDSITRPAPELDELTALFASRNRIVAALFFLLFLGNLAGYLASGLASEEAPVLMAAFLAPSVAITLLNKRAATVRFGPAVAVLMFGFMNVFLQLTLGTDAAPVNPGTTLAFAALFLLYPSFKPVLSYYIVTIASNVILIMRYLGSDAGAAANKGELIPSLLLPLVIGAVGMTIISLLSARMLRSLFLRGEQFAREKAKRDELMANMQEAIGVLNDLNERLRDNVAHASENTGLIATGLREVSQGSELQAASIADISGLLQSTNQAIGHVTNRSQAVKSSSVDTAAVTEEGHRRMLELKEKIQEVDSVAAEIKVTLRELNTQNGQIADILATITEISAQTHLLALNAAIEAARAGEHGRGFAVVSGEVRKLAEHSNASTSQISDILTSLQGKSSALVRQFAQVEETIAHSKQSAEASEEVFRQISAIAGQVLEEASEVERQNQAIQRSSDHIIDEVNTIAGVTEQSSALAVQISSNMDRQKSVADEIASSFHKLDALIGSLRRMAQEERE</sequence>
<dbReference type="SUPFAM" id="SSF58104">
    <property type="entry name" value="Methyl-accepting chemotaxis protein (MCP) signaling domain"/>
    <property type="match status" value="1"/>
</dbReference>
<dbReference type="InterPro" id="IPR004089">
    <property type="entry name" value="MCPsignal_dom"/>
</dbReference>
<feature type="transmembrane region" description="Helical" evidence="3">
    <location>
        <begin position="58"/>
        <end position="75"/>
    </location>
</feature>
<evidence type="ECO:0000313" key="5">
    <source>
        <dbReference type="EMBL" id="MFB9326841.1"/>
    </source>
</evidence>
<feature type="domain" description="Methyl-accepting transducer" evidence="4">
    <location>
        <begin position="231"/>
        <end position="488"/>
    </location>
</feature>
<feature type="transmembrane region" description="Helical" evidence="3">
    <location>
        <begin position="164"/>
        <end position="187"/>
    </location>
</feature>
<keyword evidence="3" id="KW-0812">Transmembrane</keyword>
<evidence type="ECO:0000256" key="3">
    <source>
        <dbReference type="SAM" id="Phobius"/>
    </source>
</evidence>
<dbReference type="Gene3D" id="1.10.287.950">
    <property type="entry name" value="Methyl-accepting chemotaxis protein"/>
    <property type="match status" value="1"/>
</dbReference>
<evidence type="ECO:0000259" key="4">
    <source>
        <dbReference type="PROSITE" id="PS50111"/>
    </source>
</evidence>
<dbReference type="PANTHER" id="PTHR32089:SF112">
    <property type="entry name" value="LYSOZYME-LIKE PROTEIN-RELATED"/>
    <property type="match status" value="1"/>
</dbReference>
<evidence type="ECO:0000256" key="1">
    <source>
        <dbReference type="ARBA" id="ARBA00023224"/>
    </source>
</evidence>
<proteinExistence type="predicted"/>
<gene>
    <name evidence="5" type="ORF">ACFFSY_13020</name>
</gene>
<organism evidence="5 6">
    <name type="scientific">Paenibacillus aurantiacus</name>
    <dbReference type="NCBI Taxonomy" id="1936118"/>
    <lineage>
        <taxon>Bacteria</taxon>
        <taxon>Bacillati</taxon>
        <taxon>Bacillota</taxon>
        <taxon>Bacilli</taxon>
        <taxon>Bacillales</taxon>
        <taxon>Paenibacillaceae</taxon>
        <taxon>Paenibacillus</taxon>
    </lineage>
</organism>
<feature type="transmembrane region" description="Helical" evidence="3">
    <location>
        <begin position="32"/>
        <end position="52"/>
    </location>
</feature>
<keyword evidence="3" id="KW-0472">Membrane</keyword>
<reference evidence="5 6" key="1">
    <citation type="submission" date="2024-09" db="EMBL/GenBank/DDBJ databases">
        <authorList>
            <person name="Sun Q."/>
            <person name="Mori K."/>
        </authorList>
    </citation>
    <scope>NUCLEOTIDE SEQUENCE [LARGE SCALE GENOMIC DNA]</scope>
    <source>
        <strain evidence="5 6">TISTR 2452</strain>
    </source>
</reference>
<name>A0ABV5KNR4_9BACL</name>
<evidence type="ECO:0000256" key="2">
    <source>
        <dbReference type="PROSITE-ProRule" id="PRU00284"/>
    </source>
</evidence>
<dbReference type="Proteomes" id="UP001589747">
    <property type="component" value="Unassembled WGS sequence"/>
</dbReference>
<comment type="caution">
    <text evidence="5">The sequence shown here is derived from an EMBL/GenBank/DDBJ whole genome shotgun (WGS) entry which is preliminary data.</text>
</comment>
<dbReference type="EMBL" id="JBHMDO010000022">
    <property type="protein sequence ID" value="MFB9326841.1"/>
    <property type="molecule type" value="Genomic_DNA"/>
</dbReference>
<evidence type="ECO:0000313" key="6">
    <source>
        <dbReference type="Proteomes" id="UP001589747"/>
    </source>
</evidence>
<keyword evidence="3" id="KW-1133">Transmembrane helix</keyword>